<evidence type="ECO:0000313" key="2">
    <source>
        <dbReference type="EMBL" id="HIR87314.1"/>
    </source>
</evidence>
<keyword evidence="1" id="KW-1133">Transmembrane helix</keyword>
<proteinExistence type="predicted"/>
<keyword evidence="1" id="KW-0472">Membrane</keyword>
<comment type="caution">
    <text evidence="2">The sequence shown here is derived from an EMBL/GenBank/DDBJ whole genome shotgun (WGS) entry which is preliminary data.</text>
</comment>
<sequence>MKKLCGLMIFWTGVGMALMIFIPINIWTIGMMLLCLAVGYNCFCS</sequence>
<evidence type="ECO:0000256" key="1">
    <source>
        <dbReference type="SAM" id="Phobius"/>
    </source>
</evidence>
<evidence type="ECO:0000313" key="3">
    <source>
        <dbReference type="Proteomes" id="UP000824201"/>
    </source>
</evidence>
<dbReference type="EMBL" id="DVHN01000001">
    <property type="protein sequence ID" value="HIR87314.1"/>
    <property type="molecule type" value="Genomic_DNA"/>
</dbReference>
<protein>
    <submittedName>
        <fullName evidence="2">Uncharacterized protein</fullName>
    </submittedName>
</protein>
<reference evidence="2" key="1">
    <citation type="submission" date="2020-10" db="EMBL/GenBank/DDBJ databases">
        <authorList>
            <person name="Gilroy R."/>
        </authorList>
    </citation>
    <scope>NUCLEOTIDE SEQUENCE</scope>
    <source>
        <strain evidence="2">ChiW13-3771</strain>
    </source>
</reference>
<name>A0A9D1JBW9_9FIRM</name>
<reference evidence="2" key="2">
    <citation type="journal article" date="2021" name="PeerJ">
        <title>Extensive microbial diversity within the chicken gut microbiome revealed by metagenomics and culture.</title>
        <authorList>
            <person name="Gilroy R."/>
            <person name="Ravi A."/>
            <person name="Getino M."/>
            <person name="Pursley I."/>
            <person name="Horton D.L."/>
            <person name="Alikhan N.F."/>
            <person name="Baker D."/>
            <person name="Gharbi K."/>
            <person name="Hall N."/>
            <person name="Watson M."/>
            <person name="Adriaenssens E.M."/>
            <person name="Foster-Nyarko E."/>
            <person name="Jarju S."/>
            <person name="Secka A."/>
            <person name="Antonio M."/>
            <person name="Oren A."/>
            <person name="Chaudhuri R.R."/>
            <person name="La Ragione R."/>
            <person name="Hildebrand F."/>
            <person name="Pallen M.J."/>
        </authorList>
    </citation>
    <scope>NUCLEOTIDE SEQUENCE</scope>
    <source>
        <strain evidence="2">ChiW13-3771</strain>
    </source>
</reference>
<accession>A0A9D1JBW9</accession>
<feature type="transmembrane region" description="Helical" evidence="1">
    <location>
        <begin position="7"/>
        <end position="40"/>
    </location>
</feature>
<organism evidence="2 3">
    <name type="scientific">Candidatus Fimimorpha faecalis</name>
    <dbReference type="NCBI Taxonomy" id="2840824"/>
    <lineage>
        <taxon>Bacteria</taxon>
        <taxon>Bacillati</taxon>
        <taxon>Bacillota</taxon>
        <taxon>Clostridia</taxon>
        <taxon>Eubacteriales</taxon>
        <taxon>Candidatus Fimimorpha</taxon>
    </lineage>
</organism>
<keyword evidence="1" id="KW-0812">Transmembrane</keyword>
<dbReference type="AlphaFoldDB" id="A0A9D1JBW9"/>
<dbReference type="Proteomes" id="UP000824201">
    <property type="component" value="Unassembled WGS sequence"/>
</dbReference>
<gene>
    <name evidence="2" type="ORF">IAC96_00040</name>
</gene>